<evidence type="ECO:0000313" key="4">
    <source>
        <dbReference type="Proteomes" id="UP000447876"/>
    </source>
</evidence>
<dbReference type="EMBL" id="WNZW01000001">
    <property type="protein sequence ID" value="MUG44046.1"/>
    <property type="molecule type" value="Genomic_DNA"/>
</dbReference>
<name>A0A7X2YY36_9BACL</name>
<dbReference type="RefSeq" id="WP_155609463.1">
    <property type="nucleotide sequence ID" value="NZ_WNZW01000001.1"/>
</dbReference>
<organism evidence="3 4">
    <name type="scientific">Paenibacillus woosongensis</name>
    <dbReference type="NCBI Taxonomy" id="307580"/>
    <lineage>
        <taxon>Bacteria</taxon>
        <taxon>Bacillati</taxon>
        <taxon>Bacillota</taxon>
        <taxon>Bacilli</taxon>
        <taxon>Bacillales</taxon>
        <taxon>Paenibacillaceae</taxon>
        <taxon>Paenibacillus</taxon>
    </lineage>
</organism>
<gene>
    <name evidence="3" type="ORF">GNP95_03375</name>
</gene>
<feature type="compositionally biased region" description="Basic and acidic residues" evidence="1">
    <location>
        <begin position="142"/>
        <end position="151"/>
    </location>
</feature>
<protein>
    <recommendedName>
        <fullName evidence="5">Lipoprotein</fullName>
    </recommendedName>
</protein>
<keyword evidence="2" id="KW-0732">Signal</keyword>
<evidence type="ECO:0000256" key="2">
    <source>
        <dbReference type="SAM" id="SignalP"/>
    </source>
</evidence>
<dbReference type="Proteomes" id="UP000447876">
    <property type="component" value="Unassembled WGS sequence"/>
</dbReference>
<feature type="compositionally biased region" description="Basic and acidic residues" evidence="1">
    <location>
        <begin position="64"/>
        <end position="80"/>
    </location>
</feature>
<evidence type="ECO:0008006" key="5">
    <source>
        <dbReference type="Google" id="ProtNLM"/>
    </source>
</evidence>
<feature type="signal peptide" evidence="2">
    <location>
        <begin position="1"/>
        <end position="19"/>
    </location>
</feature>
<reference evidence="3 4" key="1">
    <citation type="submission" date="2019-11" db="EMBL/GenBank/DDBJ databases">
        <title>Draft genome sequences of five Paenibacillus species of dairy origin.</title>
        <authorList>
            <person name="Olajide A.M."/>
            <person name="Chen S."/>
            <person name="Lapointe G."/>
        </authorList>
    </citation>
    <scope>NUCLEOTIDE SEQUENCE [LARGE SCALE GENOMIC DNA]</scope>
    <source>
        <strain evidence="3 4">12CR55</strain>
    </source>
</reference>
<feature type="chain" id="PRO_5039630551" description="Lipoprotein" evidence="2">
    <location>
        <begin position="20"/>
        <end position="304"/>
    </location>
</feature>
<proteinExistence type="predicted"/>
<evidence type="ECO:0000256" key="1">
    <source>
        <dbReference type="SAM" id="MobiDB-lite"/>
    </source>
</evidence>
<dbReference type="AlphaFoldDB" id="A0A7X2YY36"/>
<evidence type="ECO:0000313" key="3">
    <source>
        <dbReference type="EMBL" id="MUG44046.1"/>
    </source>
</evidence>
<comment type="caution">
    <text evidence="3">The sequence shown here is derived from an EMBL/GenBank/DDBJ whole genome shotgun (WGS) entry which is preliminary data.</text>
</comment>
<sequence>MKKILLVLPILAAVVLLQACGQKELASEQAGSFAAAINRSPAAVTPNSYDPLSTGKEANAAVKAPEDRPADEEWKEDKGGVEQPGSGDDTAKAELPVQKPAVQELPVPEAKPIVNAGDGSKAAEPSAAPPKSVAIESPVRSSAEKNVKKGTEQTAANAAPKVEAVVTAEEDKLQAAEETKGTGPAKIGWSEFFDGDDQTTPSDRFWDLSGSTVTIKGFMGEVLSFEKNWFLLIPEPGAECPFDNGDETYWNKIMIVFVPDDVKLRYKSEPLEITGRLDVGIKIDESGYKTMFRLYDASFKEIKS</sequence>
<feature type="compositionally biased region" description="Low complexity" evidence="1">
    <location>
        <begin position="120"/>
        <end position="134"/>
    </location>
</feature>
<dbReference type="PROSITE" id="PS51257">
    <property type="entry name" value="PROKAR_LIPOPROTEIN"/>
    <property type="match status" value="1"/>
</dbReference>
<dbReference type="OrthoDB" id="2583024at2"/>
<feature type="region of interest" description="Disordered" evidence="1">
    <location>
        <begin position="43"/>
        <end position="162"/>
    </location>
</feature>
<accession>A0A7X2YY36</accession>